<dbReference type="Pfam" id="PF26061">
    <property type="entry name" value="DUF8021"/>
    <property type="match status" value="2"/>
</dbReference>
<dbReference type="OrthoDB" id="9148298at2"/>
<proteinExistence type="predicted"/>
<name>A0A844ZNY2_9SPHN</name>
<comment type="caution">
    <text evidence="3">The sequence shown here is derived from an EMBL/GenBank/DDBJ whole genome shotgun (WGS) entry which is preliminary data.</text>
</comment>
<dbReference type="AlphaFoldDB" id="A0A844ZNY2"/>
<organism evidence="3 4">
    <name type="scientific">Alteraurantiacibacter aestuarii</name>
    <dbReference type="NCBI Taxonomy" id="650004"/>
    <lineage>
        <taxon>Bacteria</taxon>
        <taxon>Pseudomonadati</taxon>
        <taxon>Pseudomonadota</taxon>
        <taxon>Alphaproteobacteria</taxon>
        <taxon>Sphingomonadales</taxon>
        <taxon>Erythrobacteraceae</taxon>
        <taxon>Alteraurantiacibacter</taxon>
    </lineage>
</organism>
<protein>
    <recommendedName>
        <fullName evidence="2">DUF8021 domain-containing protein</fullName>
    </recommendedName>
</protein>
<dbReference type="Proteomes" id="UP000435243">
    <property type="component" value="Unassembled WGS sequence"/>
</dbReference>
<gene>
    <name evidence="3" type="ORF">GRI32_01230</name>
</gene>
<keyword evidence="4" id="KW-1185">Reference proteome</keyword>
<evidence type="ECO:0000313" key="4">
    <source>
        <dbReference type="Proteomes" id="UP000435243"/>
    </source>
</evidence>
<dbReference type="EMBL" id="WTYY01000001">
    <property type="protein sequence ID" value="MXO87359.1"/>
    <property type="molecule type" value="Genomic_DNA"/>
</dbReference>
<feature type="chain" id="PRO_5032299732" description="DUF8021 domain-containing protein" evidence="1">
    <location>
        <begin position="25"/>
        <end position="315"/>
    </location>
</feature>
<evidence type="ECO:0000256" key="1">
    <source>
        <dbReference type="SAM" id="SignalP"/>
    </source>
</evidence>
<dbReference type="InterPro" id="IPR058334">
    <property type="entry name" value="DUF8021"/>
</dbReference>
<feature type="signal peptide" evidence="1">
    <location>
        <begin position="1"/>
        <end position="24"/>
    </location>
</feature>
<feature type="domain" description="DUF8021" evidence="2">
    <location>
        <begin position="162"/>
        <end position="303"/>
    </location>
</feature>
<evidence type="ECO:0000259" key="2">
    <source>
        <dbReference type="Pfam" id="PF26061"/>
    </source>
</evidence>
<accession>A0A844ZNY2</accession>
<evidence type="ECO:0000313" key="3">
    <source>
        <dbReference type="EMBL" id="MXO87359.1"/>
    </source>
</evidence>
<dbReference type="RefSeq" id="WP_160589309.1">
    <property type="nucleotide sequence ID" value="NZ_BAAAFP010000002.1"/>
</dbReference>
<feature type="domain" description="DUF8021" evidence="2">
    <location>
        <begin position="31"/>
        <end position="128"/>
    </location>
</feature>
<keyword evidence="1" id="KW-0732">Signal</keyword>
<reference evidence="3 4" key="1">
    <citation type="submission" date="2019-12" db="EMBL/GenBank/DDBJ databases">
        <title>Genomic-based taxomic classification of the family Erythrobacteraceae.</title>
        <authorList>
            <person name="Xu L."/>
        </authorList>
    </citation>
    <scope>NUCLEOTIDE SEQUENCE [LARGE SCALE GENOMIC DNA]</scope>
    <source>
        <strain evidence="3 4">JCM 16339</strain>
    </source>
</reference>
<sequence>MKSTLVMAAAMAGASLLAPQSAAAQIGATCDRACLTGMMDQYFDALIAHDSGQLPLSNDIKYTENGVTLAITDGLWQTVRAAPSYRFDIVDVEAGEIGTLGVVTEGTNENFFSTRIKVENRRITEIENLVVRSISGPSGFGSPEPRSEPFPIFNEIEPVETRSSRSELIAAANAYFTGLDSEVTGANVPFDPDCQRLENGGYMANSPTAEPGSMQALGCKAQFDTGFQVIVTNIRARRFPIVDEEHGLVYALGFFDHAGAVPEYGRPDGTVQPVSGPFSQPFSFVIAEVFKIRDGRIRQIEAVLTTVPYGMPSGW</sequence>